<name>A0A819A058_9BILA</name>
<dbReference type="PANTHER" id="PTHR32385:SF15">
    <property type="entry name" value="INOSITOL PHOSPHOCERAMIDE MANNOSYLTRANSFERASE 1"/>
    <property type="match status" value="1"/>
</dbReference>
<keyword evidence="2" id="KW-1133">Transmembrane helix</keyword>
<keyword evidence="2" id="KW-0812">Transmembrane</keyword>
<dbReference type="AlphaFoldDB" id="A0A819A058"/>
<evidence type="ECO:0000313" key="4">
    <source>
        <dbReference type="Proteomes" id="UP000663874"/>
    </source>
</evidence>
<dbReference type="Proteomes" id="UP000663874">
    <property type="component" value="Unassembled WGS sequence"/>
</dbReference>
<feature type="transmembrane region" description="Helical" evidence="2">
    <location>
        <begin position="300"/>
        <end position="319"/>
    </location>
</feature>
<dbReference type="GO" id="GO:0051999">
    <property type="term" value="P:mannosyl-inositol phosphorylceramide biosynthetic process"/>
    <property type="evidence" value="ECO:0007669"/>
    <property type="project" value="TreeGrafter"/>
</dbReference>
<keyword evidence="1" id="KW-0808">Transferase</keyword>
<dbReference type="InterPro" id="IPR029044">
    <property type="entry name" value="Nucleotide-diphossugar_trans"/>
</dbReference>
<evidence type="ECO:0000313" key="3">
    <source>
        <dbReference type="EMBL" id="CAF3776411.1"/>
    </source>
</evidence>
<feature type="transmembrane region" description="Helical" evidence="2">
    <location>
        <begin position="355"/>
        <end position="377"/>
    </location>
</feature>
<feature type="transmembrane region" description="Helical" evidence="2">
    <location>
        <begin position="35"/>
        <end position="55"/>
    </location>
</feature>
<proteinExistence type="predicted"/>
<dbReference type="PANTHER" id="PTHR32385">
    <property type="entry name" value="MANNOSYL PHOSPHORYLINOSITOL CERAMIDE SYNTHASE"/>
    <property type="match status" value="1"/>
</dbReference>
<dbReference type="Gene3D" id="3.90.550.20">
    <property type="match status" value="1"/>
</dbReference>
<accession>A0A819A058</accession>
<dbReference type="SUPFAM" id="SSF53448">
    <property type="entry name" value="Nucleotide-diphospho-sugar transferases"/>
    <property type="match status" value="1"/>
</dbReference>
<dbReference type="EMBL" id="CAJOBE010001809">
    <property type="protein sequence ID" value="CAF3776411.1"/>
    <property type="molecule type" value="Genomic_DNA"/>
</dbReference>
<dbReference type="InterPro" id="IPR051706">
    <property type="entry name" value="Glycosyltransferase_domain"/>
</dbReference>
<sequence length="389" mass="45930">MRHNMGVASRVGTLRYKIGNNIISERRNCGMIGRLRIICFSSFVILIILSLYIIWPWFHAASIWRQSTIKSLNFSTTSLLSNTDSQVPRIIHQTYRDIYSIPFKWQQASNSCRELHSNYKYYLWTDKEARRLIEKEFPCILSTFDSYPYDIQRADVIRLVALYVYGGIYLDFDIICLKSLDKLLNYEFVLPLTKPVGLSNDFIVSKPKHPFLLKVLNDLPKFNRNFLTKYPTVMFSTGPMFLTQEASSYPNRSSLDTLSPVLYGKYAYNSSYSLFRHIKASSWHGNDASMIKYIYRWRHVFIVVLIIILIMIFVIIYVIQQYHTILKMIYQIYLSIVLNLNHTKQKEQTFTHRKYIRLLLLNFVLFYFSILALYKVIYPSFIDHDNISS</sequence>
<dbReference type="Pfam" id="PF04488">
    <property type="entry name" value="Gly_transf_sug"/>
    <property type="match status" value="1"/>
</dbReference>
<evidence type="ECO:0000256" key="2">
    <source>
        <dbReference type="SAM" id="Phobius"/>
    </source>
</evidence>
<evidence type="ECO:0000256" key="1">
    <source>
        <dbReference type="ARBA" id="ARBA00022679"/>
    </source>
</evidence>
<organism evidence="3 4">
    <name type="scientific">Rotaria sordida</name>
    <dbReference type="NCBI Taxonomy" id="392033"/>
    <lineage>
        <taxon>Eukaryota</taxon>
        <taxon>Metazoa</taxon>
        <taxon>Spiralia</taxon>
        <taxon>Gnathifera</taxon>
        <taxon>Rotifera</taxon>
        <taxon>Eurotatoria</taxon>
        <taxon>Bdelloidea</taxon>
        <taxon>Philodinida</taxon>
        <taxon>Philodinidae</taxon>
        <taxon>Rotaria</taxon>
    </lineage>
</organism>
<comment type="caution">
    <text evidence="3">The sequence shown here is derived from an EMBL/GenBank/DDBJ whole genome shotgun (WGS) entry which is preliminary data.</text>
</comment>
<protein>
    <submittedName>
        <fullName evidence="3">Uncharacterized protein</fullName>
    </submittedName>
</protein>
<keyword evidence="2" id="KW-0472">Membrane</keyword>
<gene>
    <name evidence="3" type="ORF">FNK824_LOCUS13663</name>
</gene>
<reference evidence="3" key="1">
    <citation type="submission" date="2021-02" db="EMBL/GenBank/DDBJ databases">
        <authorList>
            <person name="Nowell W R."/>
        </authorList>
    </citation>
    <scope>NUCLEOTIDE SEQUENCE</scope>
</reference>
<dbReference type="InterPro" id="IPR007577">
    <property type="entry name" value="GlycoTrfase_DXD_sugar-bd_CS"/>
</dbReference>
<dbReference type="GO" id="GO:0016020">
    <property type="term" value="C:membrane"/>
    <property type="evidence" value="ECO:0007669"/>
    <property type="project" value="GOC"/>
</dbReference>
<dbReference type="GO" id="GO:0000030">
    <property type="term" value="F:mannosyltransferase activity"/>
    <property type="evidence" value="ECO:0007669"/>
    <property type="project" value="TreeGrafter"/>
</dbReference>